<dbReference type="OrthoDB" id="1440711at2"/>
<organism evidence="1 2">
    <name type="scientific">Siansivirga zeaxanthinifaciens CC-SAMT-1</name>
    <dbReference type="NCBI Taxonomy" id="1454006"/>
    <lineage>
        <taxon>Bacteria</taxon>
        <taxon>Pseudomonadati</taxon>
        <taxon>Bacteroidota</taxon>
        <taxon>Flavobacteriia</taxon>
        <taxon>Flavobacteriales</taxon>
        <taxon>Flavobacteriaceae</taxon>
        <taxon>Siansivirga</taxon>
    </lineage>
</organism>
<dbReference type="HOGENOM" id="CLU_863043_0_0_10"/>
<evidence type="ECO:0000313" key="1">
    <source>
        <dbReference type="EMBL" id="AJR04786.1"/>
    </source>
</evidence>
<dbReference type="RefSeq" id="WP_044637703.1">
    <property type="nucleotide sequence ID" value="NZ_CP007202.1"/>
</dbReference>
<proteinExistence type="predicted"/>
<gene>
    <name evidence="1" type="ORF">AW14_04470</name>
</gene>
<reference evidence="1 2" key="1">
    <citation type="submission" date="2014-02" db="EMBL/GenBank/DDBJ databases">
        <authorList>
            <person name="Young C.-C."/>
            <person name="Hameed A."/>
            <person name="Huang H.-C."/>
            <person name="Shahina M."/>
        </authorList>
    </citation>
    <scope>NUCLEOTIDE SEQUENCE [LARGE SCALE GENOMIC DNA]</scope>
    <source>
        <strain evidence="1 2">CC-SAMT-1</strain>
    </source>
</reference>
<dbReference type="Proteomes" id="UP000032229">
    <property type="component" value="Chromosome"/>
</dbReference>
<accession>A0A0C5W0J0</accession>
<dbReference type="EMBL" id="CP007202">
    <property type="protein sequence ID" value="AJR04786.1"/>
    <property type="molecule type" value="Genomic_DNA"/>
</dbReference>
<dbReference type="KEGG" id="sze:AW14_04470"/>
<evidence type="ECO:0000313" key="2">
    <source>
        <dbReference type="Proteomes" id="UP000032229"/>
    </source>
</evidence>
<sequence>MNLFDLFPKLAEKRVTLNDLDVPYRIYVNWSEKRIIDYQVSDSATNKEVTRRRVELNYFEALWVLIIKELRIIGLSLKDLKNLKDYLFEPIDQSYFHSLSDQTISEIVEKGLPEELNYMATEDEGFNVEIIKSILENIPEVYKIYFTNLGGLVSSVLLFGHTPALILHRKPLEVSEEATFSYNIFNPVAEDIEAKMNARDFREELVTNLIHHSVINIPIVPLVSKFYQDEALYKYTVLFALYTPSELELLKLLKQKDFKQIKIYRSHNNETFEVEITNEQDLKNHEAQAIRTLIGLKQYQRAEIIFRNDKHLVIKNILKKQI</sequence>
<dbReference type="AlphaFoldDB" id="A0A0C5W0J0"/>
<protein>
    <submittedName>
        <fullName evidence="1">Uncharacterized protein</fullName>
    </submittedName>
</protein>
<dbReference type="STRING" id="1454006.AW14_04470"/>
<name>A0A0C5W0J0_9FLAO</name>
<keyword evidence="2" id="KW-1185">Reference proteome</keyword>